<dbReference type="GO" id="GO:0046872">
    <property type="term" value="F:metal ion binding"/>
    <property type="evidence" value="ECO:0007669"/>
    <property type="project" value="UniProtKB-KW"/>
</dbReference>
<dbReference type="Gene3D" id="3.90.79.10">
    <property type="entry name" value="Nucleoside Triphosphate Pyrophosphohydrolase"/>
    <property type="match status" value="1"/>
</dbReference>
<feature type="region of interest" description="Disordered" evidence="7">
    <location>
        <begin position="77"/>
        <end position="107"/>
    </location>
</feature>
<dbReference type="CDD" id="cd18870">
    <property type="entry name" value="NUDIX_AcylCoAdiphos_Nudt19"/>
    <property type="match status" value="1"/>
</dbReference>
<accession>A0A1B7YCE4</accession>
<evidence type="ECO:0000256" key="2">
    <source>
        <dbReference type="ARBA" id="ARBA00001946"/>
    </source>
</evidence>
<dbReference type="PROSITE" id="PS51462">
    <property type="entry name" value="NUDIX"/>
    <property type="match status" value="1"/>
</dbReference>
<proteinExistence type="predicted"/>
<evidence type="ECO:0000256" key="6">
    <source>
        <dbReference type="ARBA" id="ARBA00023211"/>
    </source>
</evidence>
<dbReference type="PANTHER" id="PTHR12318:SF0">
    <property type="entry name" value="ACYL-COENZYME A DIPHOSPHATASE NUDT19"/>
    <property type="match status" value="1"/>
</dbReference>
<dbReference type="RefSeq" id="XP_018158279.1">
    <property type="nucleotide sequence ID" value="XM_018300429.1"/>
</dbReference>
<gene>
    <name evidence="9" type="ORF">CH63R_05454</name>
</gene>
<dbReference type="Pfam" id="PF00293">
    <property type="entry name" value="NUDIX"/>
    <property type="match status" value="1"/>
</dbReference>
<keyword evidence="4" id="KW-0378">Hydrolase</keyword>
<dbReference type="InterPro" id="IPR015797">
    <property type="entry name" value="NUDIX_hydrolase-like_dom_sf"/>
</dbReference>
<keyword evidence="6" id="KW-0464">Manganese</keyword>
<evidence type="ECO:0000256" key="5">
    <source>
        <dbReference type="ARBA" id="ARBA00022842"/>
    </source>
</evidence>
<comment type="cofactor">
    <cofactor evidence="2">
        <name>Mg(2+)</name>
        <dbReference type="ChEBI" id="CHEBI:18420"/>
    </cofactor>
</comment>
<dbReference type="Proteomes" id="UP000092177">
    <property type="component" value="Chromosome 4"/>
</dbReference>
<evidence type="ECO:0000256" key="3">
    <source>
        <dbReference type="ARBA" id="ARBA00022723"/>
    </source>
</evidence>
<evidence type="ECO:0000313" key="10">
    <source>
        <dbReference type="Proteomes" id="UP000092177"/>
    </source>
</evidence>
<dbReference type="InterPro" id="IPR000086">
    <property type="entry name" value="NUDIX_hydrolase_dom"/>
</dbReference>
<reference evidence="10" key="1">
    <citation type="journal article" date="2017" name="BMC Genomics">
        <title>Gapless genome assembly of Colletotrichum higginsianum reveals chromosome structure and association of transposable elements with secondary metabolite gene clusters.</title>
        <authorList>
            <person name="Dallery J.-F."/>
            <person name="Lapalu N."/>
            <person name="Zampounis A."/>
            <person name="Pigne S."/>
            <person name="Luyten I."/>
            <person name="Amselem J."/>
            <person name="Wittenberg A.H.J."/>
            <person name="Zhou S."/>
            <person name="de Queiroz M.V."/>
            <person name="Robin G.P."/>
            <person name="Auger A."/>
            <person name="Hainaut M."/>
            <person name="Henrissat B."/>
            <person name="Kim K.-T."/>
            <person name="Lee Y.-H."/>
            <person name="Lespinet O."/>
            <person name="Schwartz D.C."/>
            <person name="Thon M.R."/>
            <person name="O'Connell R.J."/>
        </authorList>
    </citation>
    <scope>NUCLEOTIDE SEQUENCE [LARGE SCALE GENOMIC DNA]</scope>
    <source>
        <strain evidence="10">IMI 349063</strain>
    </source>
</reference>
<dbReference type="GO" id="GO:0005739">
    <property type="term" value="C:mitochondrion"/>
    <property type="evidence" value="ECO:0007669"/>
    <property type="project" value="TreeGrafter"/>
</dbReference>
<keyword evidence="5" id="KW-0460">Magnesium</keyword>
<keyword evidence="10" id="KW-1185">Reference proteome</keyword>
<feature type="region of interest" description="Disordered" evidence="7">
    <location>
        <begin position="430"/>
        <end position="450"/>
    </location>
</feature>
<dbReference type="PANTHER" id="PTHR12318">
    <property type="entry name" value="TESTOSTERONE-REGULATED PROTEIN RP2"/>
    <property type="match status" value="1"/>
</dbReference>
<comment type="caution">
    <text evidence="9">The sequence shown here is derived from an EMBL/GenBank/DDBJ whole genome shotgun (WGS) entry which is preliminary data.</text>
</comment>
<dbReference type="InterPro" id="IPR039121">
    <property type="entry name" value="NUDT19"/>
</dbReference>
<feature type="domain" description="Nudix hydrolase" evidence="8">
    <location>
        <begin position="103"/>
        <end position="310"/>
    </location>
</feature>
<dbReference type="OrthoDB" id="1695362at2759"/>
<dbReference type="KEGG" id="chig:CH63R_05454"/>
<organism evidence="9 10">
    <name type="scientific">Colletotrichum higginsianum (strain IMI 349063)</name>
    <name type="common">Crucifer anthracnose fungus</name>
    <dbReference type="NCBI Taxonomy" id="759273"/>
    <lineage>
        <taxon>Eukaryota</taxon>
        <taxon>Fungi</taxon>
        <taxon>Dikarya</taxon>
        <taxon>Ascomycota</taxon>
        <taxon>Pezizomycotina</taxon>
        <taxon>Sordariomycetes</taxon>
        <taxon>Hypocreomycetidae</taxon>
        <taxon>Glomerellales</taxon>
        <taxon>Glomerellaceae</taxon>
        <taxon>Colletotrichum</taxon>
        <taxon>Colletotrichum destructivum species complex</taxon>
    </lineage>
</organism>
<dbReference type="VEuPathDB" id="FungiDB:CH63R_05454"/>
<dbReference type="AlphaFoldDB" id="A0A1B7YCE4"/>
<dbReference type="SUPFAM" id="SSF55811">
    <property type="entry name" value="Nudix"/>
    <property type="match status" value="1"/>
</dbReference>
<evidence type="ECO:0000256" key="7">
    <source>
        <dbReference type="SAM" id="MobiDB-lite"/>
    </source>
</evidence>
<sequence length="450" mass="49587">MTLPFPPRRLRLPGISLSHAFQFIRHSEPRPISTATRISRRGLKGLSSNRPLIIIATTAASNISGTHTTITARRYAASPLTIMSQQTRSSSSSPPKRDKEVTEPRPSASILLLSPTNQVLLLHRVKTSTSFASAHVFPGGNLDAFHEGEIPPGDARERHEDGHAYRLGAIRECFEETGILLATSKNSDDRSTLINVSSADRDRARKQIHGGKVRFADWVDSIGGVPDTGRLIPFTRWVTPTNVPKRFTTQMYIYMLPSSASTGASAMENEIIVPTPDGGVEHTAARFDDASTWLYRAERGEIILFPPQYYLLHLVSQFCKAAAPSPAPGEGHGDAYFASQRRGLLEFLESVPTATGSEAARGHPSSAIRWADKVMSPHNLFIREGDGRIVLGLDKPGPELKGSGRGGDWERVVLVKFTRDGPRKVEVRSREEVLREEKEAKRAREAEHKL</sequence>
<evidence type="ECO:0000313" key="9">
    <source>
        <dbReference type="EMBL" id="OBR09762.1"/>
    </source>
</evidence>
<keyword evidence="3" id="KW-0479">Metal-binding</keyword>
<dbReference type="EMBL" id="LTAN01000004">
    <property type="protein sequence ID" value="OBR09762.1"/>
    <property type="molecule type" value="Genomic_DNA"/>
</dbReference>
<protein>
    <submittedName>
        <fullName evidence="9">NUDIX domain-containing protein</fullName>
    </submittedName>
</protein>
<dbReference type="GeneID" id="28864536"/>
<evidence type="ECO:0000259" key="8">
    <source>
        <dbReference type="PROSITE" id="PS51462"/>
    </source>
</evidence>
<evidence type="ECO:0000256" key="1">
    <source>
        <dbReference type="ARBA" id="ARBA00001936"/>
    </source>
</evidence>
<evidence type="ECO:0000256" key="4">
    <source>
        <dbReference type="ARBA" id="ARBA00022801"/>
    </source>
</evidence>
<comment type="cofactor">
    <cofactor evidence="1">
        <name>Mn(2+)</name>
        <dbReference type="ChEBI" id="CHEBI:29035"/>
    </cofactor>
</comment>
<dbReference type="GO" id="GO:0016818">
    <property type="term" value="F:hydrolase activity, acting on acid anhydrides, in phosphorus-containing anhydrides"/>
    <property type="evidence" value="ECO:0007669"/>
    <property type="project" value="InterPro"/>
</dbReference>
<name>A0A1B7YCE4_COLHI</name>